<dbReference type="GO" id="GO:0005524">
    <property type="term" value="F:ATP binding"/>
    <property type="evidence" value="ECO:0007669"/>
    <property type="project" value="UniProtKB-KW"/>
</dbReference>
<dbReference type="SMART" id="SM00421">
    <property type="entry name" value="HTH_LUXR"/>
    <property type="match status" value="1"/>
</dbReference>
<dbReference type="InterPro" id="IPR000792">
    <property type="entry name" value="Tscrpt_reg_LuxR_C"/>
</dbReference>
<dbReference type="PROSITE" id="PS50043">
    <property type="entry name" value="HTH_LUXR_2"/>
    <property type="match status" value="1"/>
</dbReference>
<protein>
    <submittedName>
        <fullName evidence="4">Helix-turn-helix transcriptional regulator</fullName>
    </submittedName>
</protein>
<dbReference type="InterPro" id="IPR016032">
    <property type="entry name" value="Sig_transdc_resp-reg_C-effctor"/>
</dbReference>
<comment type="caution">
    <text evidence="4">The sequence shown here is derived from an EMBL/GenBank/DDBJ whole genome shotgun (WGS) entry which is preliminary data.</text>
</comment>
<dbReference type="Proteomes" id="UP000275401">
    <property type="component" value="Unassembled WGS sequence"/>
</dbReference>
<name>A0A3M8WJG3_9ACTN</name>
<dbReference type="Pfam" id="PF00196">
    <property type="entry name" value="GerE"/>
    <property type="match status" value="1"/>
</dbReference>
<dbReference type="InterPro" id="IPR027417">
    <property type="entry name" value="P-loop_NTPase"/>
</dbReference>
<dbReference type="PANTHER" id="PTHR16305:SF35">
    <property type="entry name" value="TRANSCRIPTIONAL ACTIVATOR DOMAIN"/>
    <property type="match status" value="1"/>
</dbReference>
<dbReference type="GO" id="GO:0005737">
    <property type="term" value="C:cytoplasm"/>
    <property type="evidence" value="ECO:0007669"/>
    <property type="project" value="TreeGrafter"/>
</dbReference>
<sequence>MLDRANDSGLPSLLVGRTSELTVLTSHAEAACAGRSGLVVLSGPAGIGKTSLLRAFLDSDTCRKMTVLHGTCGQVVAGSGYGGVRALFGPLGLTADDAHDSPLLQGSARRALPALAPRPGGEEPPSPATAYPVLHGLYWLAVNLMTQGPLVLVLDDAHWCDERSLRWIDFLLRRADHLPLLVVLAQRTEAEPVAPAALADIVAQPRSSAIRLGPLTDADVAELARQIFPLPVAPSFVERVAAVCGGNPLTVTRLLHELRAKGARPDDTGIREIAEVGQYVVAQSVHALFERQPGWVRDVATAIAVLGEEDPEHIGALAAVPAARVEEAVALLRDAEMVAPDRPDLAHDVVRSAVLDAAGADALAGLRGRAAQLLSDIGRPAEEVANQVLLVPGTPQPWMRWVLREAAAQATNRGAPEAAARYLRRVLEAEPDSVAAHVQLAGALAETHPVEAIGLLKDALDLTADLRAKAPIAVQLAMTCLTVQQSPAAVRTLGGVLDALETELGPDPEPRDRELVTLVRSALLISGCDEKATLTTVRERFAQLAEPAGDTPAQRQLLAMMTVLSAMEGTSAERTVRQARRALHPSGVALGNWSLLFSAFTLSLADEVEDAMEALDRSLRYGQENAAVWSYVLTLSTRALMLHGLGAMPDALADAQTAVEITSHERWGSHMTMPQIALATVLIDRGEPERAEELLGQVTRPNLDGFVMEYHWYLMARARARWALGDGRTALRLLLDCGSSLEETGFANPCFIPWWAEAAWIYAAEKRADEARDVVDHGTELARRWGTPRALGLGALARGMTTRGETGVGLLTEAVAHLSASPARAEHARAEFMLGTALLDAGDSRGAREHLRASADLAQSCGALALAKAARRRLVAAGGRMREITGSPVDLLTGTERKVATLAAAGAGNREIAQSLFVTVRTVETHLTSVYRKLGLTQRAELASVLRAQSVPHPQAPAWVSAARGRG</sequence>
<dbReference type="Gene3D" id="1.10.10.10">
    <property type="entry name" value="Winged helix-like DNA-binding domain superfamily/Winged helix DNA-binding domain"/>
    <property type="match status" value="1"/>
</dbReference>
<evidence type="ECO:0000259" key="3">
    <source>
        <dbReference type="PROSITE" id="PS50043"/>
    </source>
</evidence>
<dbReference type="PRINTS" id="PR00038">
    <property type="entry name" value="HTHLUXR"/>
</dbReference>
<organism evidence="4 5">
    <name type="scientific">Streptomyces botrytidirepellens</name>
    <dbReference type="NCBI Taxonomy" id="2486417"/>
    <lineage>
        <taxon>Bacteria</taxon>
        <taxon>Bacillati</taxon>
        <taxon>Actinomycetota</taxon>
        <taxon>Actinomycetes</taxon>
        <taxon>Kitasatosporales</taxon>
        <taxon>Streptomycetaceae</taxon>
        <taxon>Streptomyces</taxon>
    </lineage>
</organism>
<dbReference type="AlphaFoldDB" id="A0A3M8WJG3"/>
<dbReference type="GO" id="GO:0003677">
    <property type="term" value="F:DNA binding"/>
    <property type="evidence" value="ECO:0007669"/>
    <property type="project" value="InterPro"/>
</dbReference>
<dbReference type="PANTHER" id="PTHR16305">
    <property type="entry name" value="TESTICULAR SOLUBLE ADENYLYL CYCLASE"/>
    <property type="match status" value="1"/>
</dbReference>
<dbReference type="CDD" id="cd06170">
    <property type="entry name" value="LuxR_C_like"/>
    <property type="match status" value="1"/>
</dbReference>
<gene>
    <name evidence="4" type="ORF">EEJ42_11980</name>
</gene>
<dbReference type="InterPro" id="IPR036388">
    <property type="entry name" value="WH-like_DNA-bd_sf"/>
</dbReference>
<dbReference type="InterPro" id="IPR011990">
    <property type="entry name" value="TPR-like_helical_dom_sf"/>
</dbReference>
<keyword evidence="5" id="KW-1185">Reference proteome</keyword>
<dbReference type="Pfam" id="PF13191">
    <property type="entry name" value="AAA_16"/>
    <property type="match status" value="1"/>
</dbReference>
<feature type="domain" description="HTH luxR-type" evidence="3">
    <location>
        <begin position="885"/>
        <end position="950"/>
    </location>
</feature>
<evidence type="ECO:0000256" key="1">
    <source>
        <dbReference type="ARBA" id="ARBA00022741"/>
    </source>
</evidence>
<dbReference type="SUPFAM" id="SSF52540">
    <property type="entry name" value="P-loop containing nucleoside triphosphate hydrolases"/>
    <property type="match status" value="1"/>
</dbReference>
<dbReference type="PROSITE" id="PS00622">
    <property type="entry name" value="HTH_LUXR_1"/>
    <property type="match status" value="1"/>
</dbReference>
<evidence type="ECO:0000313" key="4">
    <source>
        <dbReference type="EMBL" id="RNG28841.1"/>
    </source>
</evidence>
<dbReference type="RefSeq" id="WP_123099919.1">
    <property type="nucleotide sequence ID" value="NZ_RIBZ01000154.1"/>
</dbReference>
<dbReference type="Gene3D" id="1.25.40.10">
    <property type="entry name" value="Tetratricopeptide repeat domain"/>
    <property type="match status" value="2"/>
</dbReference>
<keyword evidence="2" id="KW-0067">ATP-binding</keyword>
<evidence type="ECO:0000313" key="5">
    <source>
        <dbReference type="Proteomes" id="UP000275401"/>
    </source>
</evidence>
<accession>A0A3M8WJG3</accession>
<dbReference type="EMBL" id="RIBZ01000154">
    <property type="protein sequence ID" value="RNG28841.1"/>
    <property type="molecule type" value="Genomic_DNA"/>
</dbReference>
<dbReference type="SUPFAM" id="SSF46894">
    <property type="entry name" value="C-terminal effector domain of the bipartite response regulators"/>
    <property type="match status" value="1"/>
</dbReference>
<proteinExistence type="predicted"/>
<dbReference type="GO" id="GO:0006355">
    <property type="term" value="P:regulation of DNA-templated transcription"/>
    <property type="evidence" value="ECO:0007669"/>
    <property type="project" value="InterPro"/>
</dbReference>
<dbReference type="SUPFAM" id="SSF48452">
    <property type="entry name" value="TPR-like"/>
    <property type="match status" value="3"/>
</dbReference>
<evidence type="ECO:0000256" key="2">
    <source>
        <dbReference type="ARBA" id="ARBA00022840"/>
    </source>
</evidence>
<reference evidence="4 5" key="1">
    <citation type="submission" date="2018-11" db="EMBL/GenBank/DDBJ databases">
        <title>The Potential of Streptomyces as Biocontrol Agents against the Tomato grey mould, Botrytis cinerea (Gray mold) Frontiers in Microbiology.</title>
        <authorList>
            <person name="Li D."/>
        </authorList>
    </citation>
    <scope>NUCLEOTIDE SEQUENCE [LARGE SCALE GENOMIC DNA]</scope>
    <source>
        <strain evidence="4 5">NEAU-LD23</strain>
    </source>
</reference>
<dbReference type="GO" id="GO:0004016">
    <property type="term" value="F:adenylate cyclase activity"/>
    <property type="evidence" value="ECO:0007669"/>
    <property type="project" value="TreeGrafter"/>
</dbReference>
<dbReference type="InterPro" id="IPR041664">
    <property type="entry name" value="AAA_16"/>
</dbReference>
<keyword evidence="1" id="KW-0547">Nucleotide-binding</keyword>